<keyword evidence="2" id="KW-1185">Reference proteome</keyword>
<evidence type="ECO:0000313" key="2">
    <source>
        <dbReference type="Proteomes" id="UP001055879"/>
    </source>
</evidence>
<evidence type="ECO:0000313" key="1">
    <source>
        <dbReference type="EMBL" id="KAI3672748.1"/>
    </source>
</evidence>
<protein>
    <submittedName>
        <fullName evidence="1">Uncharacterized protein</fullName>
    </submittedName>
</protein>
<gene>
    <name evidence="1" type="ORF">L6452_38846</name>
</gene>
<dbReference type="Proteomes" id="UP001055879">
    <property type="component" value="Linkage Group LG15"/>
</dbReference>
<proteinExistence type="predicted"/>
<organism evidence="1 2">
    <name type="scientific">Arctium lappa</name>
    <name type="common">Greater burdock</name>
    <name type="synonym">Lappa major</name>
    <dbReference type="NCBI Taxonomy" id="4217"/>
    <lineage>
        <taxon>Eukaryota</taxon>
        <taxon>Viridiplantae</taxon>
        <taxon>Streptophyta</taxon>
        <taxon>Embryophyta</taxon>
        <taxon>Tracheophyta</taxon>
        <taxon>Spermatophyta</taxon>
        <taxon>Magnoliopsida</taxon>
        <taxon>eudicotyledons</taxon>
        <taxon>Gunneridae</taxon>
        <taxon>Pentapetalae</taxon>
        <taxon>asterids</taxon>
        <taxon>campanulids</taxon>
        <taxon>Asterales</taxon>
        <taxon>Asteraceae</taxon>
        <taxon>Carduoideae</taxon>
        <taxon>Cardueae</taxon>
        <taxon>Arctiinae</taxon>
        <taxon>Arctium</taxon>
    </lineage>
</organism>
<dbReference type="EMBL" id="CM042061">
    <property type="protein sequence ID" value="KAI3672748.1"/>
    <property type="molecule type" value="Genomic_DNA"/>
</dbReference>
<reference evidence="1 2" key="2">
    <citation type="journal article" date="2022" name="Mol. Ecol. Resour.">
        <title>The genomes of chicory, endive, great burdock and yacon provide insights into Asteraceae paleo-polyploidization history and plant inulin production.</title>
        <authorList>
            <person name="Fan W."/>
            <person name="Wang S."/>
            <person name="Wang H."/>
            <person name="Wang A."/>
            <person name="Jiang F."/>
            <person name="Liu H."/>
            <person name="Zhao H."/>
            <person name="Xu D."/>
            <person name="Zhang Y."/>
        </authorList>
    </citation>
    <scope>NUCLEOTIDE SEQUENCE [LARGE SCALE GENOMIC DNA]</scope>
    <source>
        <strain evidence="2">cv. Niubang</strain>
    </source>
</reference>
<accession>A0ACB8XQN6</accession>
<name>A0ACB8XQN6_ARCLA</name>
<sequence length="66" mass="7977">MRKESRKKRDCRKPKVRNSEYYKNKMLLAKQKEAGKSLMAEDDNWLDYFESESEREETAHMCLMGK</sequence>
<reference evidence="2" key="1">
    <citation type="journal article" date="2022" name="Mol. Ecol. Resour.">
        <title>The genomes of chicory, endive, great burdock and yacon provide insights into Asteraceae palaeo-polyploidization history and plant inulin production.</title>
        <authorList>
            <person name="Fan W."/>
            <person name="Wang S."/>
            <person name="Wang H."/>
            <person name="Wang A."/>
            <person name="Jiang F."/>
            <person name="Liu H."/>
            <person name="Zhao H."/>
            <person name="Xu D."/>
            <person name="Zhang Y."/>
        </authorList>
    </citation>
    <scope>NUCLEOTIDE SEQUENCE [LARGE SCALE GENOMIC DNA]</scope>
    <source>
        <strain evidence="2">cv. Niubang</strain>
    </source>
</reference>
<comment type="caution">
    <text evidence="1">The sequence shown here is derived from an EMBL/GenBank/DDBJ whole genome shotgun (WGS) entry which is preliminary data.</text>
</comment>